<dbReference type="InterPro" id="IPR049660">
    <property type="entry name" value="ZorD-like_t1"/>
</dbReference>
<evidence type="ECO:0000313" key="7">
    <source>
        <dbReference type="EMBL" id="RDR20223.1"/>
    </source>
</evidence>
<dbReference type="InterPro" id="IPR027417">
    <property type="entry name" value="P-loop_NTPase"/>
</dbReference>
<dbReference type="CDD" id="cd18793">
    <property type="entry name" value="SF2_C_SNF"/>
    <property type="match status" value="1"/>
</dbReference>
<dbReference type="SUPFAM" id="SSF52540">
    <property type="entry name" value="P-loop containing nucleoside triphosphate hydrolases"/>
    <property type="match status" value="2"/>
</dbReference>
<feature type="domain" description="Helicase ATP-binding" evidence="3">
    <location>
        <begin position="594"/>
        <end position="777"/>
    </location>
</feature>
<evidence type="ECO:0000313" key="10">
    <source>
        <dbReference type="Proteomes" id="UP001235723"/>
    </source>
</evidence>
<dbReference type="Pfam" id="PF00271">
    <property type="entry name" value="Helicase_C"/>
    <property type="match status" value="1"/>
</dbReference>
<dbReference type="InterPro" id="IPR001650">
    <property type="entry name" value="Helicase_C-like"/>
</dbReference>
<evidence type="ECO:0000259" key="4">
    <source>
        <dbReference type="PROSITE" id="PS51194"/>
    </source>
</evidence>
<evidence type="ECO:0000313" key="9">
    <source>
        <dbReference type="Proteomes" id="UP000518474"/>
    </source>
</evidence>
<dbReference type="GO" id="GO:0016787">
    <property type="term" value="F:hydrolase activity"/>
    <property type="evidence" value="ECO:0007669"/>
    <property type="project" value="UniProtKB-KW"/>
</dbReference>
<reference evidence="6 10" key="3">
    <citation type="submission" date="2021-05" db="EMBL/GenBank/DDBJ databases">
        <title>Genome sequence of E. marmotae isolates.</title>
        <authorList>
            <person name="Binsker U."/>
            <person name="Hammerl J.A."/>
        </authorList>
    </citation>
    <scope>NUCLEOTIDE SEQUENCE [LARGE SCALE GENOMIC DNA]</scope>
    <source>
        <strain evidence="6 10">21-MO00586</strain>
    </source>
</reference>
<dbReference type="Proteomes" id="UP000254454">
    <property type="component" value="Unassembled WGS sequence"/>
</dbReference>
<evidence type="ECO:0000256" key="2">
    <source>
        <dbReference type="ARBA" id="ARBA00022806"/>
    </source>
</evidence>
<evidence type="ECO:0000313" key="8">
    <source>
        <dbReference type="Proteomes" id="UP000254454"/>
    </source>
</evidence>
<evidence type="ECO:0000259" key="3">
    <source>
        <dbReference type="PROSITE" id="PS51192"/>
    </source>
</evidence>
<name>A0A370UZQ6_9ESCH</name>
<dbReference type="InterPro" id="IPR038718">
    <property type="entry name" value="SNF2-like_sf"/>
</dbReference>
<evidence type="ECO:0000313" key="6">
    <source>
        <dbReference type="EMBL" id="MDQ9295378.1"/>
    </source>
</evidence>
<reference evidence="5 9" key="2">
    <citation type="submission" date="2020-06" db="EMBL/GenBank/DDBJ databases">
        <title>REHAB project genomes.</title>
        <authorList>
            <person name="Shaw L.P."/>
        </authorList>
    </citation>
    <scope>NUCLEOTIDE SEQUENCE [LARGE SCALE GENOMIC DNA]</scope>
    <source>
        <strain evidence="5 9">RHBSTW-00604</strain>
    </source>
</reference>
<dbReference type="Proteomes" id="UP000518474">
    <property type="component" value="Unassembled WGS sequence"/>
</dbReference>
<evidence type="ECO:0000256" key="1">
    <source>
        <dbReference type="ARBA" id="ARBA00022801"/>
    </source>
</evidence>
<dbReference type="PANTHER" id="PTHR45629">
    <property type="entry name" value="SNF2/RAD54 FAMILY MEMBER"/>
    <property type="match status" value="1"/>
</dbReference>
<keyword evidence="2 5" id="KW-0547">Nucleotide-binding</keyword>
<proteinExistence type="predicted"/>
<dbReference type="GO" id="GO:0005524">
    <property type="term" value="F:ATP binding"/>
    <property type="evidence" value="ECO:0007669"/>
    <property type="project" value="InterPro"/>
</dbReference>
<dbReference type="InterPro" id="IPR014001">
    <property type="entry name" value="Helicase_ATP-bd"/>
</dbReference>
<dbReference type="PANTHER" id="PTHR45629:SF7">
    <property type="entry name" value="DNA EXCISION REPAIR PROTEIN ERCC-6-RELATED"/>
    <property type="match status" value="1"/>
</dbReference>
<dbReference type="InterPro" id="IPR000330">
    <property type="entry name" value="SNF2_N"/>
</dbReference>
<gene>
    <name evidence="7" type="primary">rapA_1</name>
    <name evidence="7" type="ORF">C4A13_00246</name>
    <name evidence="5" type="ORF">HV245_21185</name>
    <name evidence="6" type="ORF">KJE03_18225</name>
</gene>
<dbReference type="InterPro" id="IPR050496">
    <property type="entry name" value="SNF2_RAD54_helicase_repair"/>
</dbReference>
<dbReference type="EMBL" id="QONO01000297">
    <property type="protein sequence ID" value="RDR20223.1"/>
    <property type="molecule type" value="Genomic_DNA"/>
</dbReference>
<dbReference type="GO" id="GO:0004386">
    <property type="term" value="F:helicase activity"/>
    <property type="evidence" value="ECO:0007669"/>
    <property type="project" value="UniProtKB-KW"/>
</dbReference>
<accession>A0A370UZQ6</accession>
<dbReference type="GeneID" id="86945250"/>
<dbReference type="RefSeq" id="WP_061090663.1">
    <property type="nucleotide sequence ID" value="NZ_CP056697.1"/>
</dbReference>
<comment type="caution">
    <text evidence="7">The sequence shown here is derived from an EMBL/GenBank/DDBJ whole genome shotgun (WGS) entry which is preliminary data.</text>
</comment>
<organism evidence="7 8">
    <name type="scientific">Escherichia marmotae</name>
    <dbReference type="NCBI Taxonomy" id="1499973"/>
    <lineage>
        <taxon>Bacteria</taxon>
        <taxon>Pseudomonadati</taxon>
        <taxon>Pseudomonadota</taxon>
        <taxon>Gammaproteobacteria</taxon>
        <taxon>Enterobacterales</taxon>
        <taxon>Enterobacteriaceae</taxon>
        <taxon>Escherichia</taxon>
    </lineage>
</organism>
<dbReference type="AlphaFoldDB" id="A0A370UZQ6"/>
<dbReference type="InterPro" id="IPR049730">
    <property type="entry name" value="SNF2/RAD54-like_C"/>
</dbReference>
<dbReference type="PROSITE" id="PS51192">
    <property type="entry name" value="HELICASE_ATP_BIND_1"/>
    <property type="match status" value="1"/>
</dbReference>
<dbReference type="EMBL" id="JAHCRT010000018">
    <property type="protein sequence ID" value="MDQ9295378.1"/>
    <property type="molecule type" value="Genomic_DNA"/>
</dbReference>
<dbReference type="NCBIfam" id="NF041790">
    <property type="entry name" value="anti-phage_ZorD"/>
    <property type="match status" value="1"/>
</dbReference>
<sequence>MFKKLLGKFIKENTSLPASFVPLYVMKEEGFSFPFSLADSEDNWPVASCLEQLHEEDYVSHWSDCWFLSWDDFYRIRKNDDYASSLAIFAFPPQRNLTAHLAATGSISDDTFRVFIDKWTQPDDYRPVGITCTGASFSSAEGTFVLSEENWQLLDALQQLRLQQRQTPGETVNQTSWAKIRRQAKKAGAKLDDYLAKTIVIRPESLQLKLRKSLVVDTPVLEIEPVFDEQPANWLQIFDRTQQVQDRYRVLGDDGVLNHVILSPEVKDVLTSVHAITGRRVAGDDALSFVRNPYTWIGEEASQVLDPDVYEQNLQDAGIYFYDFRLEPQIDENRQIASVTLFLSPRTEQSVPDETYIFKRPGELAALLSELEQKLAAQLPAGVWQGYDLELSRFSQEELQGYQALLENWQQQAAGMNFTHVLDLNKYSDRVIGIGEFEKISSPYLVKSESEKWLPENLAQEMCEVMFSGWDLDNHQHFQELEERLEEAKATDAPEVAMPWNDNLLPREEAEIFHDKWKKKIDGETNDGVSSEPVSRAVLLIEQNIEQALYVKQRRDSLLGAHQAEVELPMILKTSIQLREHQRKGVAWLQQLYLKSPTETAGCLLADDMGLGKTLQILTFLIWHRERFPDAPPSLIVAPVSLLDNWEREVGNFFLREQVSILKLYGNELKAKKCAKESIPQALKSKGIKNLLQNDWVGDAHIVLTTYETLRDQEFSLARQPWSIMVCDEAQKIKNPAALITQSAKAIQAQFKVACTGTPVENTLVDLWCLFDFVQPGLLGALNNFGKDYLRPIEQQNDNAVLESLRKLIEPQTLRRTKEEVAKDLPDKIEDQYCKQLNMLPLQRDLYTHSVVSWQNQQEISEGLDQRGSGMLGLLHRLKLICAWPYSVSADLRLRNDAPKVKWLLETLNTIRQSSDDKVIIFTELRDIQRELQHLIAQHFGFKPFIINGDTSTKSGSDQNRQSLIDAFQSTPGFNVIILSTIAVGFGVNVQKANHVIHFTRCWNPAKEDQATDRAYRIGQQKDVYVYYPTVRDSQLMTFEETLDELLNRRRALARDMLKGASDLTAADFEAVLAGAPPT</sequence>
<dbReference type="Gene3D" id="3.40.50.10810">
    <property type="entry name" value="Tandem AAA-ATPase domain"/>
    <property type="match status" value="1"/>
</dbReference>
<dbReference type="Gene3D" id="3.40.50.300">
    <property type="entry name" value="P-loop containing nucleotide triphosphate hydrolases"/>
    <property type="match status" value="1"/>
</dbReference>
<keyword evidence="1" id="KW-0378">Hydrolase</keyword>
<dbReference type="EMBL" id="JABXPT010000015">
    <property type="protein sequence ID" value="MBA7900632.1"/>
    <property type="molecule type" value="Genomic_DNA"/>
</dbReference>
<keyword evidence="10" id="KW-1185">Reference proteome</keyword>
<dbReference type="Proteomes" id="UP001235723">
    <property type="component" value="Unassembled WGS sequence"/>
</dbReference>
<protein>
    <submittedName>
        <fullName evidence="5">DEAD/DEAH box helicase</fullName>
    </submittedName>
    <submittedName>
        <fullName evidence="7">RNA polymerase-associated protein RapA</fullName>
    </submittedName>
</protein>
<keyword evidence="2 5" id="KW-0347">Helicase</keyword>
<keyword evidence="2 5" id="KW-0067">ATP-binding</keyword>
<feature type="domain" description="Helicase C-terminal" evidence="4">
    <location>
        <begin position="900"/>
        <end position="1062"/>
    </location>
</feature>
<dbReference type="SMART" id="SM00487">
    <property type="entry name" value="DEXDc"/>
    <property type="match status" value="1"/>
</dbReference>
<evidence type="ECO:0000313" key="5">
    <source>
        <dbReference type="EMBL" id="MBA7900632.1"/>
    </source>
</evidence>
<dbReference type="PROSITE" id="PS51194">
    <property type="entry name" value="HELICASE_CTER"/>
    <property type="match status" value="1"/>
</dbReference>
<dbReference type="Pfam" id="PF00176">
    <property type="entry name" value="SNF2-rel_dom"/>
    <property type="match status" value="1"/>
</dbReference>
<reference evidence="7 8" key="1">
    <citation type="submission" date="2018-06" db="EMBL/GenBank/DDBJ databases">
        <title>Recombination Drives Gene Content and Phenotype Evolution in Wild Type E. coli Strains.</title>
        <authorList>
            <person name="Field C.M."/>
            <person name="Silander O.K."/>
            <person name="Van Nimwegen E."/>
        </authorList>
    </citation>
    <scope>NUCLEOTIDE SEQUENCE [LARGE SCALE GENOMIC DNA]</scope>
    <source>
        <strain evidence="7 8">SC344</strain>
    </source>
</reference>
<dbReference type="SMART" id="SM00490">
    <property type="entry name" value="HELICc"/>
    <property type="match status" value="1"/>
</dbReference>